<keyword evidence="3" id="KW-0853">WD repeat</keyword>
<gene>
    <name evidence="6" type="primary">DYNC1I2</name>
    <name evidence="6" type="ORF">AK812_SmicGene5649</name>
</gene>
<dbReference type="PANTHER" id="PTHR12442">
    <property type="entry name" value="DYNEIN INTERMEDIATE CHAIN"/>
    <property type="match status" value="1"/>
</dbReference>
<dbReference type="InterPro" id="IPR050687">
    <property type="entry name" value="Dynein_IC"/>
</dbReference>
<dbReference type="GO" id="GO:0005868">
    <property type="term" value="C:cytoplasmic dynein complex"/>
    <property type="evidence" value="ECO:0007669"/>
    <property type="project" value="TreeGrafter"/>
</dbReference>
<dbReference type="InterPro" id="IPR036322">
    <property type="entry name" value="WD40_repeat_dom_sf"/>
</dbReference>
<evidence type="ECO:0000313" key="7">
    <source>
        <dbReference type="Proteomes" id="UP000186817"/>
    </source>
</evidence>
<reference evidence="6 7" key="1">
    <citation type="submission" date="2016-02" db="EMBL/GenBank/DDBJ databases">
        <title>Genome analysis of coral dinoflagellate symbionts highlights evolutionary adaptations to a symbiotic lifestyle.</title>
        <authorList>
            <person name="Aranda M."/>
            <person name="Li Y."/>
            <person name="Liew Y.J."/>
            <person name="Baumgarten S."/>
            <person name="Simakov O."/>
            <person name="Wilson M."/>
            <person name="Piel J."/>
            <person name="Ashoor H."/>
            <person name="Bougouffa S."/>
            <person name="Bajic V.B."/>
            <person name="Ryu T."/>
            <person name="Ravasi T."/>
            <person name="Bayer T."/>
            <person name="Micklem G."/>
            <person name="Kim H."/>
            <person name="Bhak J."/>
            <person name="Lajeunesse T.C."/>
            <person name="Voolstra C.R."/>
        </authorList>
    </citation>
    <scope>NUCLEOTIDE SEQUENCE [LARGE SCALE GENOMIC DNA]</scope>
    <source>
        <strain evidence="6 7">CCMP2467</strain>
    </source>
</reference>
<dbReference type="Gene3D" id="2.130.10.10">
    <property type="entry name" value="YVTN repeat-like/Quinoprotein amine dehydrogenase"/>
    <property type="match status" value="3"/>
</dbReference>
<evidence type="ECO:0000256" key="4">
    <source>
        <dbReference type="ARBA" id="ARBA00022737"/>
    </source>
</evidence>
<evidence type="ECO:0000256" key="3">
    <source>
        <dbReference type="ARBA" id="ARBA00022574"/>
    </source>
</evidence>
<comment type="subcellular location">
    <subcellularLocation>
        <location evidence="1">Cytoplasm</location>
    </subcellularLocation>
</comment>
<dbReference type="InterPro" id="IPR009091">
    <property type="entry name" value="RCC1/BLIP-II"/>
</dbReference>
<dbReference type="GO" id="GO:0005737">
    <property type="term" value="C:cytoplasm"/>
    <property type="evidence" value="ECO:0007669"/>
    <property type="project" value="UniProtKB-SubCell"/>
</dbReference>
<protein>
    <submittedName>
        <fullName evidence="6">Cytoplasmic dynein 1 intermediate chain 2</fullName>
    </submittedName>
</protein>
<comment type="caution">
    <text evidence="6">The sequence shown here is derived from an EMBL/GenBank/DDBJ whole genome shotgun (WGS) entry which is preliminary data.</text>
</comment>
<organism evidence="6 7">
    <name type="scientific">Symbiodinium microadriaticum</name>
    <name type="common">Dinoflagellate</name>
    <name type="synonym">Zooxanthella microadriatica</name>
    <dbReference type="NCBI Taxonomy" id="2951"/>
    <lineage>
        <taxon>Eukaryota</taxon>
        <taxon>Sar</taxon>
        <taxon>Alveolata</taxon>
        <taxon>Dinophyceae</taxon>
        <taxon>Suessiales</taxon>
        <taxon>Symbiodiniaceae</taxon>
        <taxon>Symbiodinium</taxon>
    </lineage>
</organism>
<dbReference type="GO" id="GO:0045504">
    <property type="term" value="F:dynein heavy chain binding"/>
    <property type="evidence" value="ECO:0007669"/>
    <property type="project" value="TreeGrafter"/>
</dbReference>
<sequence>MHSVGSGQVAKSQPHPKSYKKCCRKLPGLLSDGSMEAEIEALRREREEKIRQIAEKRKQVEELRKKRSERQAQQKSQAGALSSNVDSLVAEILGSAGSATASPEGPLKDLRAACLNFQQEISVASVDVEPAGHESYDRSCQTDLKASDVGGGQGGGGPKQLMTKSSTSILMKMADRAKNRVVSGTTAMTQEERRVKRAASEVLDSGLEDSARHVDCCDSWTAEWQTALGVGKGHLVDSSGSILDVRAPIQKANLQNGGSLTLHVRQVQVLACRGAFAAILGDGSIVSWGRTDFSAAQDQLKNVRQIQASDCAFAAILDDGSVVTWGSADHGGDCEAVQDQLKNVQQIRANFDAFAAIVDDGSVVTWGSADHGGDSRAAQDQLKNVQQIQASFGAFAAILDDGSVVTWGSAASGGDSRAVQDQLKNVQQIQASFGAFAAILDDGSVVTWGSADHGGDSRAVQDQLKNVQQIQASFGAFAAILDDGSVVTWGSAGSGGDSRAVQDQLKNVQQIQASFGAFAAILDDGSVVTWGSADYGGDSRAVQDQLKNVLCIHASSSAFAAILADGSVLTWGDPEHGGDSSTAAKPEEEKPEVKELSPEERKKVESHPDYRAFFERATLLVERVLGQETWDVALDFKNTSAEGVEGEGGGLKDKWSRGRPVTDLRFSPHNKEIFIAAYHQKSNPELSDPDGCMLVWNLSMKSRPEVVFSAPSAVLTAIPHKFDPALLYGGTYSGGIVLWDTRQKAGPVLKTPLSGKGHAHPVTAMEQVGTQNATNLVTASNDGRLCVWSLAMLNQPQETVDLKHESKGRREPSVMSLSFPENETNVLYVGSEDGAMWQVNLRGTKTGITELYDGHDGPVTGVHMHPHQGNDSGISADTTTDLCLTSSFDWSIKLWRVKQFQAPVLSLDTFEDYVYDVRWHPTHPAVFASTDGEGHIDLWNLNKNIELPVLRCENPNGRRLALNKCHWSSDGRKLAAGDSEGTVSVFAADRTVAQPRNEDFLQFQERVRQLKPIVQRTRDVEGFGVWRRSPGRDGERFGTLAEAAPTHSFCETRDLLANALPADAAFSGPE</sequence>
<evidence type="ECO:0000313" key="6">
    <source>
        <dbReference type="EMBL" id="OLQ10593.1"/>
    </source>
</evidence>
<dbReference type="GO" id="GO:0045503">
    <property type="term" value="F:dynein light chain binding"/>
    <property type="evidence" value="ECO:0007669"/>
    <property type="project" value="TreeGrafter"/>
</dbReference>
<evidence type="ECO:0000256" key="5">
    <source>
        <dbReference type="SAM" id="MobiDB-lite"/>
    </source>
</evidence>
<dbReference type="SUPFAM" id="SSF50978">
    <property type="entry name" value="WD40 repeat-like"/>
    <property type="match status" value="1"/>
</dbReference>
<feature type="compositionally biased region" description="Polar residues" evidence="5">
    <location>
        <begin position="1"/>
        <end position="11"/>
    </location>
</feature>
<feature type="compositionally biased region" description="Basic and acidic residues" evidence="5">
    <location>
        <begin position="585"/>
        <end position="603"/>
    </location>
</feature>
<dbReference type="Gene3D" id="2.130.10.30">
    <property type="entry name" value="Regulator of chromosome condensation 1/beta-lactamase-inhibitor protein II"/>
    <property type="match status" value="2"/>
</dbReference>
<name>A0A1Q9ET43_SYMMI</name>
<evidence type="ECO:0000256" key="2">
    <source>
        <dbReference type="ARBA" id="ARBA00022490"/>
    </source>
</evidence>
<dbReference type="InterPro" id="IPR001680">
    <property type="entry name" value="WD40_rpt"/>
</dbReference>
<dbReference type="CDD" id="cd22249">
    <property type="entry name" value="UDM1_RNF168_RNF169-like"/>
    <property type="match status" value="1"/>
</dbReference>
<dbReference type="InterPro" id="IPR015943">
    <property type="entry name" value="WD40/YVTN_repeat-like_dom_sf"/>
</dbReference>
<feature type="region of interest" description="Disordered" evidence="5">
    <location>
        <begin position="62"/>
        <end position="81"/>
    </location>
</feature>
<proteinExistence type="predicted"/>
<dbReference type="SUPFAM" id="SSF50985">
    <property type="entry name" value="RCC1/BLIP-II"/>
    <property type="match status" value="1"/>
</dbReference>
<dbReference type="PANTHER" id="PTHR12442:SF22">
    <property type="entry name" value="CYTOPLASMIC DYNEIN 1 INTERMEDIATE CHAIN-RELATED"/>
    <property type="match status" value="1"/>
</dbReference>
<feature type="region of interest" description="Disordered" evidence="5">
    <location>
        <begin position="573"/>
        <end position="603"/>
    </location>
</feature>
<dbReference type="SMART" id="SM00320">
    <property type="entry name" value="WD40"/>
    <property type="match status" value="7"/>
</dbReference>
<feature type="compositionally biased region" description="Basic and acidic residues" evidence="5">
    <location>
        <begin position="62"/>
        <end position="72"/>
    </location>
</feature>
<accession>A0A1Q9ET43</accession>
<keyword evidence="4" id="KW-0677">Repeat</keyword>
<evidence type="ECO:0000256" key="1">
    <source>
        <dbReference type="ARBA" id="ARBA00004496"/>
    </source>
</evidence>
<dbReference type="GO" id="GO:0010970">
    <property type="term" value="P:transport along microtubule"/>
    <property type="evidence" value="ECO:0007669"/>
    <property type="project" value="TreeGrafter"/>
</dbReference>
<dbReference type="EMBL" id="LSRX01000075">
    <property type="protein sequence ID" value="OLQ10593.1"/>
    <property type="molecule type" value="Genomic_DNA"/>
</dbReference>
<dbReference type="Proteomes" id="UP000186817">
    <property type="component" value="Unassembled WGS sequence"/>
</dbReference>
<dbReference type="AlphaFoldDB" id="A0A1Q9ET43"/>
<dbReference type="OrthoDB" id="4189at2759"/>
<keyword evidence="2" id="KW-0963">Cytoplasm</keyword>
<feature type="region of interest" description="Disordered" evidence="5">
    <location>
        <begin position="1"/>
        <end position="21"/>
    </location>
</feature>
<dbReference type="Pfam" id="PF00400">
    <property type="entry name" value="WD40"/>
    <property type="match status" value="1"/>
</dbReference>
<keyword evidence="7" id="KW-1185">Reference proteome</keyword>